<organism evidence="1 2">
    <name type="scientific">Rufibacter sediminis</name>
    <dbReference type="NCBI Taxonomy" id="2762756"/>
    <lineage>
        <taxon>Bacteria</taxon>
        <taxon>Pseudomonadati</taxon>
        <taxon>Bacteroidota</taxon>
        <taxon>Cytophagia</taxon>
        <taxon>Cytophagales</taxon>
        <taxon>Hymenobacteraceae</taxon>
        <taxon>Rufibacter</taxon>
    </lineage>
</organism>
<sequence length="78" mass="9056">METNAIILCFYLKSATPIHTQTLPAHDSRLPQLLEDVRMVRHGNYVFVHLRSDYEWERAQYFLNKTKHPARLASSSAA</sequence>
<evidence type="ECO:0000313" key="2">
    <source>
        <dbReference type="Proteomes" id="UP000659698"/>
    </source>
</evidence>
<dbReference type="EMBL" id="JACOAF010000040">
    <property type="protein sequence ID" value="MBC3541224.1"/>
    <property type="molecule type" value="Genomic_DNA"/>
</dbReference>
<gene>
    <name evidence="1" type="ORF">H7U12_16130</name>
</gene>
<keyword evidence="2" id="KW-1185">Reference proteome</keyword>
<evidence type="ECO:0000313" key="1">
    <source>
        <dbReference type="EMBL" id="MBC3541224.1"/>
    </source>
</evidence>
<protein>
    <recommendedName>
        <fullName evidence="3">O-fucosyltransferase family protein</fullName>
    </recommendedName>
</protein>
<comment type="caution">
    <text evidence="1">The sequence shown here is derived from an EMBL/GenBank/DDBJ whole genome shotgun (WGS) entry which is preliminary data.</text>
</comment>
<dbReference type="Proteomes" id="UP000659698">
    <property type="component" value="Unassembled WGS sequence"/>
</dbReference>
<proteinExistence type="predicted"/>
<name>A0ABR6VWC5_9BACT</name>
<reference evidence="1 2" key="1">
    <citation type="journal article" date="2019" name="Int. J. Syst. Evol. Microbiol.">
        <title>Rufibacter sediminis sp. nov., isolated from freshwater lake sediment.</title>
        <authorList>
            <person name="Qu J.H."/>
            <person name="Zhang L.J."/>
            <person name="Fu Y.H."/>
            <person name="Li H.F."/>
        </authorList>
    </citation>
    <scope>NUCLEOTIDE SEQUENCE [LARGE SCALE GENOMIC DNA]</scope>
    <source>
        <strain evidence="1 2">H-1</strain>
    </source>
</reference>
<dbReference type="RefSeq" id="WP_186639885.1">
    <property type="nucleotide sequence ID" value="NZ_JACOAF010000040.1"/>
</dbReference>
<evidence type="ECO:0008006" key="3">
    <source>
        <dbReference type="Google" id="ProtNLM"/>
    </source>
</evidence>
<accession>A0ABR6VWC5</accession>